<comment type="caution">
    <text evidence="5">The sequence shown here is derived from an EMBL/GenBank/DDBJ whole genome shotgun (WGS) entry which is preliminary data.</text>
</comment>
<dbReference type="Proteomes" id="UP000005286">
    <property type="component" value="Unassembled WGS sequence"/>
</dbReference>
<protein>
    <recommendedName>
        <fullName evidence="4">TPM domain-containing protein</fullName>
    </recommendedName>
</protein>
<dbReference type="EMBL" id="AEXM01000012">
    <property type="protein sequence ID" value="EGC82365.1"/>
    <property type="molecule type" value="Genomic_DNA"/>
</dbReference>
<gene>
    <name evidence="5" type="ORF">HMPREF9290_1396</name>
</gene>
<name>F0GUH4_9FIRM</name>
<dbReference type="AlphaFoldDB" id="F0GUH4"/>
<evidence type="ECO:0000256" key="2">
    <source>
        <dbReference type="SAM" id="Phobius"/>
    </source>
</evidence>
<feature type="region of interest" description="Disordered" evidence="1">
    <location>
        <begin position="250"/>
        <end position="272"/>
    </location>
</feature>
<evidence type="ECO:0000313" key="6">
    <source>
        <dbReference type="Proteomes" id="UP000005286"/>
    </source>
</evidence>
<feature type="compositionally biased region" description="Gly residues" evidence="1">
    <location>
        <begin position="251"/>
        <end position="272"/>
    </location>
</feature>
<dbReference type="InterPro" id="IPR007621">
    <property type="entry name" value="TPM_dom"/>
</dbReference>
<dbReference type="PANTHER" id="PTHR30373:SF2">
    <property type="entry name" value="UPF0603 PROTEIN YGCG"/>
    <property type="match status" value="1"/>
</dbReference>
<dbReference type="Pfam" id="PF04536">
    <property type="entry name" value="TPM_phosphatase"/>
    <property type="match status" value="1"/>
</dbReference>
<proteinExistence type="predicted"/>
<reference evidence="5 6" key="1">
    <citation type="submission" date="2011-01" db="EMBL/GenBank/DDBJ databases">
        <authorList>
            <person name="Durkin A.S."/>
            <person name="Madupu R."/>
            <person name="Torralba M."/>
            <person name="Gillis M."/>
            <person name="Methe B."/>
            <person name="Sutton G."/>
            <person name="Nelson K.E."/>
        </authorList>
    </citation>
    <scope>NUCLEOTIDE SEQUENCE [LARGE SCALE GENOMIC DNA]</scope>
    <source>
        <strain evidence="5 6">ACS-065-V-Col13</strain>
    </source>
</reference>
<accession>F0GUH4</accession>
<keyword evidence="6" id="KW-1185">Reference proteome</keyword>
<feature type="chain" id="PRO_5003251461" description="TPM domain-containing protein" evidence="3">
    <location>
        <begin position="27"/>
        <end position="272"/>
    </location>
</feature>
<evidence type="ECO:0000256" key="3">
    <source>
        <dbReference type="SAM" id="SignalP"/>
    </source>
</evidence>
<organism evidence="5 6">
    <name type="scientific">Anaerococcus prevotii ACS-065-V-Col13</name>
    <dbReference type="NCBI Taxonomy" id="879305"/>
    <lineage>
        <taxon>Bacteria</taxon>
        <taxon>Bacillati</taxon>
        <taxon>Bacillota</taxon>
        <taxon>Tissierellia</taxon>
        <taxon>Tissierellales</taxon>
        <taxon>Peptoniphilaceae</taxon>
        <taxon>Anaerococcus</taxon>
    </lineage>
</organism>
<dbReference type="PANTHER" id="PTHR30373">
    <property type="entry name" value="UPF0603 PROTEIN YGCG"/>
    <property type="match status" value="1"/>
</dbReference>
<dbReference type="PATRIC" id="fig|879305.3.peg.455"/>
<evidence type="ECO:0000256" key="1">
    <source>
        <dbReference type="SAM" id="MobiDB-lite"/>
    </source>
</evidence>
<feature type="domain" description="TPM" evidence="4">
    <location>
        <begin position="38"/>
        <end position="163"/>
    </location>
</feature>
<evidence type="ECO:0000313" key="5">
    <source>
        <dbReference type="EMBL" id="EGC82365.1"/>
    </source>
</evidence>
<feature type="signal peptide" evidence="3">
    <location>
        <begin position="1"/>
        <end position="26"/>
    </location>
</feature>
<keyword evidence="2" id="KW-0812">Transmembrane</keyword>
<keyword evidence="3" id="KW-0732">Signal</keyword>
<feature type="transmembrane region" description="Helical" evidence="2">
    <location>
        <begin position="196"/>
        <end position="215"/>
    </location>
</feature>
<keyword evidence="2" id="KW-1133">Transmembrane helix</keyword>
<evidence type="ECO:0000259" key="4">
    <source>
        <dbReference type="Pfam" id="PF04536"/>
    </source>
</evidence>
<dbReference type="RefSeq" id="WP_004834188.1">
    <property type="nucleotide sequence ID" value="NZ_AEXM01000012.1"/>
</dbReference>
<sequence length="272" mass="30350">MKKAKIIKLNIIFIVLFCLFPSFAKADSIYDGIRDYCYDELSIIDDDTKDNIKKTNLELESKTGSQIVVATLNNPDGLEGMDYGSEIFNKLKIGDKQKDNGILILFLENKNTGQREISIIPGYGLEGKLNDAKVGRIIDYFMLDYFKQGDYSKGINEGFNAVVGQVIDEYGIELTGDYAYYQDKVNEDNGLTFTDIIIMLFIFIIFSRLLSRLVIRPSSYYRGRGRRNYNYPYWTGGSFGSDDDDSWSGWSSGGGFSGGGGSTGGGGASRKF</sequence>
<dbReference type="STRING" id="879305.HMPREF9290_1396"/>
<keyword evidence="2" id="KW-0472">Membrane</keyword>
<dbReference type="eggNOG" id="COG1512">
    <property type="taxonomic scope" value="Bacteria"/>
</dbReference>
<dbReference type="Gene3D" id="3.10.310.50">
    <property type="match status" value="1"/>
</dbReference>